<dbReference type="GeneID" id="76628760"/>
<dbReference type="Pfam" id="PF03186">
    <property type="entry name" value="CobD_Cbib"/>
    <property type="match status" value="1"/>
</dbReference>
<keyword evidence="8 11" id="KW-0812">Transmembrane</keyword>
<evidence type="ECO:0000256" key="8">
    <source>
        <dbReference type="ARBA" id="ARBA00022692"/>
    </source>
</evidence>
<dbReference type="EMBL" id="JBHSZI010000001">
    <property type="protein sequence ID" value="MFC7056966.1"/>
    <property type="molecule type" value="Genomic_DNA"/>
</dbReference>
<keyword evidence="10 11" id="KW-0472">Membrane</keyword>
<dbReference type="NCBIfam" id="TIGR00380">
    <property type="entry name" value="cobal_cbiB"/>
    <property type="match status" value="1"/>
</dbReference>
<feature type="transmembrane region" description="Helical" evidence="11">
    <location>
        <begin position="290"/>
        <end position="311"/>
    </location>
</feature>
<dbReference type="AlphaFoldDB" id="A0ABD5VYB3"/>
<evidence type="ECO:0000256" key="9">
    <source>
        <dbReference type="ARBA" id="ARBA00022989"/>
    </source>
</evidence>
<evidence type="ECO:0000256" key="2">
    <source>
        <dbReference type="ARBA" id="ARBA00004651"/>
    </source>
</evidence>
<feature type="transmembrane region" description="Helical" evidence="11">
    <location>
        <begin position="88"/>
        <end position="108"/>
    </location>
</feature>
<evidence type="ECO:0000256" key="6">
    <source>
        <dbReference type="ARBA" id="ARBA00022475"/>
    </source>
</evidence>
<comment type="similarity">
    <text evidence="4 11">Belongs to the CobD/CbiB family.</text>
</comment>
<keyword evidence="6 11" id="KW-1003">Cell membrane</keyword>
<evidence type="ECO:0000313" key="12">
    <source>
        <dbReference type="EMBL" id="MFC7056966.1"/>
    </source>
</evidence>
<evidence type="ECO:0000256" key="5">
    <source>
        <dbReference type="ARBA" id="ARBA00016185"/>
    </source>
</evidence>
<dbReference type="GO" id="GO:0005886">
    <property type="term" value="C:plasma membrane"/>
    <property type="evidence" value="ECO:0007669"/>
    <property type="project" value="UniProtKB-SubCell"/>
</dbReference>
<protein>
    <recommendedName>
        <fullName evidence="5 11">Probable cobalamin biosynthesis protein CobD</fullName>
    </recommendedName>
</protein>
<comment type="pathway">
    <text evidence="3 11">Cofactor biosynthesis; adenosylcobalamin biosynthesis.</text>
</comment>
<keyword evidence="7 11" id="KW-0169">Cobalamin biosynthesis</keyword>
<reference evidence="12 13" key="1">
    <citation type="journal article" date="2019" name="Int. J. Syst. Evol. Microbiol.">
        <title>The Global Catalogue of Microorganisms (GCM) 10K type strain sequencing project: providing services to taxonomists for standard genome sequencing and annotation.</title>
        <authorList>
            <consortium name="The Broad Institute Genomics Platform"/>
            <consortium name="The Broad Institute Genome Sequencing Center for Infectious Disease"/>
            <person name="Wu L."/>
            <person name="Ma J."/>
        </authorList>
    </citation>
    <scope>NUCLEOTIDE SEQUENCE [LARGE SCALE GENOMIC DNA]</scope>
    <source>
        <strain evidence="12 13">JCM 30072</strain>
    </source>
</reference>
<dbReference type="GO" id="GO:0015420">
    <property type="term" value="F:ABC-type vitamin B12 transporter activity"/>
    <property type="evidence" value="ECO:0007669"/>
    <property type="project" value="UniProtKB-UniRule"/>
</dbReference>
<evidence type="ECO:0000256" key="11">
    <source>
        <dbReference type="HAMAP-Rule" id="MF_00024"/>
    </source>
</evidence>
<comment type="subcellular location">
    <subcellularLocation>
        <location evidence="2 11">Cell membrane</location>
        <topology evidence="2 11">Multi-pass membrane protein</topology>
    </subcellularLocation>
</comment>
<comment type="caution">
    <text evidence="11">Lacks conserved residue(s) required for the propagation of feature annotation.</text>
</comment>
<dbReference type="RefSeq" id="WP_267162676.1">
    <property type="nucleotide sequence ID" value="NZ_CP112972.1"/>
</dbReference>
<proteinExistence type="inferred from homology"/>
<evidence type="ECO:0000256" key="7">
    <source>
        <dbReference type="ARBA" id="ARBA00022573"/>
    </source>
</evidence>
<evidence type="ECO:0000256" key="3">
    <source>
        <dbReference type="ARBA" id="ARBA00004953"/>
    </source>
</evidence>
<dbReference type="PANTHER" id="PTHR34308">
    <property type="entry name" value="COBALAMIN BIOSYNTHESIS PROTEIN CBIB"/>
    <property type="match status" value="1"/>
</dbReference>
<dbReference type="Proteomes" id="UP001596445">
    <property type="component" value="Unassembled WGS sequence"/>
</dbReference>
<accession>A0ABD5VYB3</accession>
<dbReference type="GO" id="GO:0009236">
    <property type="term" value="P:cobalamin biosynthetic process"/>
    <property type="evidence" value="ECO:0007669"/>
    <property type="project" value="UniProtKB-UniRule"/>
</dbReference>
<evidence type="ECO:0000256" key="10">
    <source>
        <dbReference type="ARBA" id="ARBA00023136"/>
    </source>
</evidence>
<comment type="caution">
    <text evidence="12">The sequence shown here is derived from an EMBL/GenBank/DDBJ whole genome shotgun (WGS) entry which is preliminary data.</text>
</comment>
<comment type="function">
    <text evidence="1 11">Converts cobyric acid to cobinamide by the addition of aminopropanol on the F carboxylic group.</text>
</comment>
<feature type="transmembrane region" description="Helical" evidence="11">
    <location>
        <begin position="59"/>
        <end position="82"/>
    </location>
</feature>
<keyword evidence="9 11" id="KW-1133">Transmembrane helix</keyword>
<sequence length="317" mass="32792">MAVETPTEIFRALGSPATALALAFLLDVTVSEFPERVHPVVWFGRVVGRFDREWRRPRATGLVLAVALPLAAGGTLAALTAIAFRAGAVFGTAVAALALFSTFSYRMLLSRASEVIALTESNAETARDNVHALVGRDADSLSPEQLRSAAVESAAENLADGLVGPVLAFAAGSQLSLAVGVGAAATLKAINTMDSMLGYHSKPVGSAAARLDDLVMWLPARASAVLLALAAWDPGAVGRGRPWADRPASPNSGWPMATLAAAASVKLSKPGAYTLNEIARYPTVEQANSCLRVVAIAGVLAVAAAAVLARAEVMVWL</sequence>
<dbReference type="HAMAP" id="MF_00024">
    <property type="entry name" value="CobD_CbiB"/>
    <property type="match status" value="1"/>
</dbReference>
<dbReference type="InterPro" id="IPR004485">
    <property type="entry name" value="Cobalamin_biosynth_CobD/CbiB"/>
</dbReference>
<evidence type="ECO:0000313" key="13">
    <source>
        <dbReference type="Proteomes" id="UP001596445"/>
    </source>
</evidence>
<evidence type="ECO:0000256" key="1">
    <source>
        <dbReference type="ARBA" id="ARBA00003384"/>
    </source>
</evidence>
<evidence type="ECO:0000256" key="4">
    <source>
        <dbReference type="ARBA" id="ARBA00006263"/>
    </source>
</evidence>
<keyword evidence="13" id="KW-1185">Reference proteome</keyword>
<gene>
    <name evidence="12" type="primary">cbiB</name>
    <name evidence="11" type="synonym">cobD</name>
    <name evidence="12" type="ORF">ACFQQG_00705</name>
</gene>
<dbReference type="PANTHER" id="PTHR34308:SF1">
    <property type="entry name" value="COBALAMIN BIOSYNTHESIS PROTEIN CBIB"/>
    <property type="match status" value="1"/>
</dbReference>
<name>A0ABD5VYB3_9EURY</name>
<organism evidence="12 13">
    <name type="scientific">Halovenus salina</name>
    <dbReference type="NCBI Taxonomy" id="1510225"/>
    <lineage>
        <taxon>Archaea</taxon>
        <taxon>Methanobacteriati</taxon>
        <taxon>Methanobacteriota</taxon>
        <taxon>Stenosarchaea group</taxon>
        <taxon>Halobacteria</taxon>
        <taxon>Halobacteriales</taxon>
        <taxon>Haloarculaceae</taxon>
        <taxon>Halovenus</taxon>
    </lineage>
</organism>